<organism evidence="1 2">
    <name type="scientific">Paenibacillus naphthalenovorans</name>
    <dbReference type="NCBI Taxonomy" id="162209"/>
    <lineage>
        <taxon>Bacteria</taxon>
        <taxon>Bacillati</taxon>
        <taxon>Bacillota</taxon>
        <taxon>Bacilli</taxon>
        <taxon>Bacillales</taxon>
        <taxon>Paenibacillaceae</taxon>
        <taxon>Paenibacillus</taxon>
    </lineage>
</organism>
<evidence type="ECO:0000313" key="1">
    <source>
        <dbReference type="EMBL" id="ALS22817.1"/>
    </source>
</evidence>
<dbReference type="GO" id="GO:0008967">
    <property type="term" value="F:phosphoglycolate phosphatase activity"/>
    <property type="evidence" value="ECO:0007669"/>
    <property type="project" value="TreeGrafter"/>
</dbReference>
<dbReference type="InterPro" id="IPR023214">
    <property type="entry name" value="HAD_sf"/>
</dbReference>
<proteinExistence type="predicted"/>
<dbReference type="InterPro" id="IPR006439">
    <property type="entry name" value="HAD-SF_hydro_IA"/>
</dbReference>
<reference evidence="1 2" key="2">
    <citation type="journal article" date="2016" name="Genome Announc.">
        <title>Complete Genome Sequences of Two Interactive Moderate Thermophiles, Paenibacillus napthalenovorans 32O-Y and Paenibacillus sp. 32O-W.</title>
        <authorList>
            <person name="Butler R.R.III."/>
            <person name="Wang J."/>
            <person name="Stark B.C."/>
            <person name="Pombert J.F."/>
        </authorList>
    </citation>
    <scope>NUCLEOTIDE SEQUENCE [LARGE SCALE GENOMIC DNA]</scope>
    <source>
        <strain evidence="1 2">32O-Y</strain>
    </source>
</reference>
<dbReference type="SFLD" id="SFLDS00003">
    <property type="entry name" value="Haloacid_Dehalogenase"/>
    <property type="match status" value="1"/>
</dbReference>
<accession>A0A0U2ULK0</accession>
<dbReference type="Proteomes" id="UP000061660">
    <property type="component" value="Chromosome"/>
</dbReference>
<dbReference type="PANTHER" id="PTHR43434">
    <property type="entry name" value="PHOSPHOGLYCOLATE PHOSPHATASE"/>
    <property type="match status" value="1"/>
</dbReference>
<dbReference type="RefSeq" id="WP_062408951.1">
    <property type="nucleotide sequence ID" value="NZ_BJCS01000001.1"/>
</dbReference>
<dbReference type="EMBL" id="CP013652">
    <property type="protein sequence ID" value="ALS22817.1"/>
    <property type="molecule type" value="Genomic_DNA"/>
</dbReference>
<name>A0A0U2ULK0_9BACL</name>
<dbReference type="Gene3D" id="1.10.150.730">
    <property type="match status" value="1"/>
</dbReference>
<protein>
    <submittedName>
        <fullName evidence="1">Haloacid dehalogenase</fullName>
    </submittedName>
</protein>
<dbReference type="SUPFAM" id="SSF56784">
    <property type="entry name" value="HAD-like"/>
    <property type="match status" value="1"/>
</dbReference>
<dbReference type="PRINTS" id="PR00413">
    <property type="entry name" value="HADHALOGNASE"/>
</dbReference>
<gene>
    <name evidence="1" type="ORF">IJ22_24440</name>
</gene>
<dbReference type="Pfam" id="PF13419">
    <property type="entry name" value="HAD_2"/>
    <property type="match status" value="1"/>
</dbReference>
<dbReference type="OrthoDB" id="9807630at2"/>
<dbReference type="InterPro" id="IPR041492">
    <property type="entry name" value="HAD_2"/>
</dbReference>
<dbReference type="PANTHER" id="PTHR43434:SF1">
    <property type="entry name" value="PHOSPHOGLYCOLATE PHOSPHATASE"/>
    <property type="match status" value="1"/>
</dbReference>
<dbReference type="STRING" id="162209.IJ22_24440"/>
<dbReference type="KEGG" id="pnp:IJ22_24440"/>
<keyword evidence="2" id="KW-1185">Reference proteome</keyword>
<dbReference type="AlphaFoldDB" id="A0A0U2ULK0"/>
<dbReference type="Gene3D" id="3.40.50.1000">
    <property type="entry name" value="HAD superfamily/HAD-like"/>
    <property type="match status" value="1"/>
</dbReference>
<dbReference type="GO" id="GO:0005829">
    <property type="term" value="C:cytosol"/>
    <property type="evidence" value="ECO:0007669"/>
    <property type="project" value="TreeGrafter"/>
</dbReference>
<sequence>MLRTGTIKGILFDMDNTLLQSNIDFPAMKHDVYRFLVRHKVIPAEFPVQEHTTSTLIEHAKNTGMTDEMYETIIKITEKHELKGMEGAGLEPGVRELLEALYKNYVLVIVTNNSVTAARKALEITQIIAYFDLIIGREHMTSLKPSPSGFHYAKKQFEHISSDEWVAVGDSWIDGKASNDAGIAFISYGTTMEEMIKRGVKPIGQVNNIIEILSFIRSS</sequence>
<dbReference type="SFLD" id="SFLDG01129">
    <property type="entry name" value="C1.5:_HAD__Beta-PGM__Phosphata"/>
    <property type="match status" value="1"/>
</dbReference>
<dbReference type="PATRIC" id="fig|162209.4.peg.2596"/>
<dbReference type="InterPro" id="IPR050155">
    <property type="entry name" value="HAD-like_hydrolase_sf"/>
</dbReference>
<dbReference type="InterPro" id="IPR036412">
    <property type="entry name" value="HAD-like_sf"/>
</dbReference>
<dbReference type="NCBIfam" id="TIGR01549">
    <property type="entry name" value="HAD-SF-IA-v1"/>
    <property type="match status" value="1"/>
</dbReference>
<dbReference type="GO" id="GO:0006281">
    <property type="term" value="P:DNA repair"/>
    <property type="evidence" value="ECO:0007669"/>
    <property type="project" value="TreeGrafter"/>
</dbReference>
<evidence type="ECO:0000313" key="2">
    <source>
        <dbReference type="Proteomes" id="UP000061660"/>
    </source>
</evidence>
<reference evidence="2" key="1">
    <citation type="submission" date="2015-12" db="EMBL/GenBank/DDBJ databases">
        <title>Complete genome sequences of two moderately thermophilic Paenibacillus species.</title>
        <authorList>
            <person name="Butler R.III."/>
            <person name="Wang J."/>
            <person name="Stark B.C."/>
            <person name="Pombert J.-F."/>
        </authorList>
    </citation>
    <scope>NUCLEOTIDE SEQUENCE [LARGE SCALE GENOMIC DNA]</scope>
    <source>
        <strain evidence="2">32O-Y</strain>
    </source>
</reference>